<protein>
    <submittedName>
        <fullName evidence="1">Uncharacterized protein</fullName>
    </submittedName>
</protein>
<accession>A0A4S3J319</accession>
<comment type="caution">
    <text evidence="1">The sequence shown here is derived from an EMBL/GenBank/DDBJ whole genome shotgun (WGS) entry which is preliminary data.</text>
</comment>
<organism evidence="1 2">
    <name type="scientific">Aspergillus tanneri</name>
    <dbReference type="NCBI Taxonomy" id="1220188"/>
    <lineage>
        <taxon>Eukaryota</taxon>
        <taxon>Fungi</taxon>
        <taxon>Dikarya</taxon>
        <taxon>Ascomycota</taxon>
        <taxon>Pezizomycotina</taxon>
        <taxon>Eurotiomycetes</taxon>
        <taxon>Eurotiomycetidae</taxon>
        <taxon>Eurotiales</taxon>
        <taxon>Aspergillaceae</taxon>
        <taxon>Aspergillus</taxon>
        <taxon>Aspergillus subgen. Circumdati</taxon>
    </lineage>
</organism>
<dbReference type="Proteomes" id="UP000308092">
    <property type="component" value="Unassembled WGS sequence"/>
</dbReference>
<gene>
    <name evidence="1" type="ORF">EYZ11_013452</name>
</gene>
<dbReference type="AlphaFoldDB" id="A0A4S3J319"/>
<proteinExistence type="predicted"/>
<sequence length="105" mass="12020">MILDLAEQVWIPLVDTPLASLGNEKRVLWELSNWRECCGRWGHMGETRQVAQQEFFGDWAIRSGKHLPTIVSRLPVRSMLRNVDWISAFISEETGVGAVKSEPRE</sequence>
<evidence type="ECO:0000313" key="1">
    <source>
        <dbReference type="EMBL" id="THC87101.1"/>
    </source>
</evidence>
<dbReference type="VEuPathDB" id="FungiDB:EYZ11_013452"/>
<name>A0A4S3J319_9EURO</name>
<dbReference type="EMBL" id="SOSA01001492">
    <property type="protein sequence ID" value="THC87101.1"/>
    <property type="molecule type" value="Genomic_DNA"/>
</dbReference>
<keyword evidence="2" id="KW-1185">Reference proteome</keyword>
<evidence type="ECO:0000313" key="2">
    <source>
        <dbReference type="Proteomes" id="UP000308092"/>
    </source>
</evidence>
<reference evidence="1 2" key="1">
    <citation type="submission" date="2019-03" db="EMBL/GenBank/DDBJ databases">
        <title>The genome sequence of a newly discovered highly antifungal drug resistant Aspergillus species, Aspergillus tanneri NIH 1004.</title>
        <authorList>
            <person name="Mounaud S."/>
            <person name="Singh I."/>
            <person name="Joardar V."/>
            <person name="Pakala S."/>
            <person name="Pakala S."/>
            <person name="Venepally P."/>
            <person name="Hoover J."/>
            <person name="Nierman W."/>
            <person name="Chung J."/>
            <person name="Losada L."/>
        </authorList>
    </citation>
    <scope>NUCLEOTIDE SEQUENCE [LARGE SCALE GENOMIC DNA]</scope>
    <source>
        <strain evidence="1 2">NIH1004</strain>
    </source>
</reference>